<keyword evidence="1" id="KW-0678">Repressor</keyword>
<dbReference type="Gene3D" id="3.40.50.2300">
    <property type="match status" value="2"/>
</dbReference>
<proteinExistence type="predicted"/>
<feature type="domain" description="HTH gntR-type" evidence="5">
    <location>
        <begin position="8"/>
        <end position="76"/>
    </location>
</feature>
<dbReference type="InterPro" id="IPR046335">
    <property type="entry name" value="LacI/GalR-like_sensor"/>
</dbReference>
<dbReference type="GO" id="GO:0000976">
    <property type="term" value="F:transcription cis-regulatory region binding"/>
    <property type="evidence" value="ECO:0007669"/>
    <property type="project" value="TreeGrafter"/>
</dbReference>
<dbReference type="PROSITE" id="PS50949">
    <property type="entry name" value="HTH_GNTR"/>
    <property type="match status" value="1"/>
</dbReference>
<sequence length="363" mass="40970">MLDQSKSTPLYLQIKEMISTMIERGELKPGDRVPTEAEMIEQYQVSRVTVKNAYKLLVDEGIIFRIAGKGSFVSPKEQQIEGIADIKKIGFLSPMVTDRFSMKLFQGVEEGCKEAGFMLMIRQVHLQSEERDAIHDMIRCGAEGLIIFPVDGEAYSEDIISLKTRNYPFVLVDRYLPGIKTNAIYSDNYQGGVLGTEHLINKGHTQIGIISSTKSTTASSEDRFLGHIDTMKKHQLLTNPSYWLTRTDELTYQQEDISKTYISDWLTNNPDITAVFAFNSIMAVYVLQVARSLGKKIPEQLAILSYDSPDIRDMDNNLYFSAVEQNVEEIGLQAVQLLDMATNESQNFEHLVIPVSLSQRSTT</sequence>
<evidence type="ECO:0000313" key="6">
    <source>
        <dbReference type="EMBL" id="GGD89656.1"/>
    </source>
</evidence>
<dbReference type="SUPFAM" id="SSF46785">
    <property type="entry name" value="Winged helix' DNA-binding domain"/>
    <property type="match status" value="1"/>
</dbReference>
<dbReference type="InterPro" id="IPR028082">
    <property type="entry name" value="Peripla_BP_I"/>
</dbReference>
<dbReference type="PANTHER" id="PTHR30146:SF95">
    <property type="entry name" value="RIBOSE OPERON REPRESSOR"/>
    <property type="match status" value="1"/>
</dbReference>
<dbReference type="AlphaFoldDB" id="A0A916ZDA8"/>
<keyword evidence="4" id="KW-0804">Transcription</keyword>
<dbReference type="PRINTS" id="PR00035">
    <property type="entry name" value="HTHGNTR"/>
</dbReference>
<dbReference type="SMART" id="SM00345">
    <property type="entry name" value="HTH_GNTR"/>
    <property type="match status" value="1"/>
</dbReference>
<evidence type="ECO:0000256" key="3">
    <source>
        <dbReference type="ARBA" id="ARBA00023125"/>
    </source>
</evidence>
<dbReference type="Proteomes" id="UP000612456">
    <property type="component" value="Unassembled WGS sequence"/>
</dbReference>
<evidence type="ECO:0000256" key="4">
    <source>
        <dbReference type="ARBA" id="ARBA00023163"/>
    </source>
</evidence>
<dbReference type="FunFam" id="1.10.10.10:FF:000079">
    <property type="entry name" value="GntR family transcriptional regulator"/>
    <property type="match status" value="1"/>
</dbReference>
<dbReference type="CDD" id="cd06267">
    <property type="entry name" value="PBP1_LacI_sugar_binding-like"/>
    <property type="match status" value="1"/>
</dbReference>
<dbReference type="InterPro" id="IPR000524">
    <property type="entry name" value="Tscrpt_reg_HTH_GntR"/>
</dbReference>
<protein>
    <submittedName>
        <fullName evidence="6">GntR family transcriptional regulator</fullName>
    </submittedName>
</protein>
<accession>A0A916ZDA8</accession>
<keyword evidence="3" id="KW-0238">DNA-binding</keyword>
<dbReference type="InterPro" id="IPR036388">
    <property type="entry name" value="WH-like_DNA-bd_sf"/>
</dbReference>
<dbReference type="Gene3D" id="1.10.10.10">
    <property type="entry name" value="Winged helix-like DNA-binding domain superfamily/Winged helix DNA-binding domain"/>
    <property type="match status" value="1"/>
</dbReference>
<dbReference type="CDD" id="cd07377">
    <property type="entry name" value="WHTH_GntR"/>
    <property type="match status" value="1"/>
</dbReference>
<dbReference type="SUPFAM" id="SSF53822">
    <property type="entry name" value="Periplasmic binding protein-like I"/>
    <property type="match status" value="1"/>
</dbReference>
<name>A0A916ZDA8_9BACL</name>
<gene>
    <name evidence="6" type="ORF">GCM10010911_55340</name>
</gene>
<keyword evidence="2" id="KW-0805">Transcription regulation</keyword>
<comment type="caution">
    <text evidence="6">The sequence shown here is derived from an EMBL/GenBank/DDBJ whole genome shotgun (WGS) entry which is preliminary data.</text>
</comment>
<reference evidence="6" key="1">
    <citation type="journal article" date="2014" name="Int. J. Syst. Evol. Microbiol.">
        <title>Complete genome sequence of Corynebacterium casei LMG S-19264T (=DSM 44701T), isolated from a smear-ripened cheese.</title>
        <authorList>
            <consortium name="US DOE Joint Genome Institute (JGI-PGF)"/>
            <person name="Walter F."/>
            <person name="Albersmeier A."/>
            <person name="Kalinowski J."/>
            <person name="Ruckert C."/>
        </authorList>
    </citation>
    <scope>NUCLEOTIDE SEQUENCE</scope>
    <source>
        <strain evidence="6">CGMCC 1.15178</strain>
    </source>
</reference>
<dbReference type="PANTHER" id="PTHR30146">
    <property type="entry name" value="LACI-RELATED TRANSCRIPTIONAL REPRESSOR"/>
    <property type="match status" value="1"/>
</dbReference>
<dbReference type="Pfam" id="PF13377">
    <property type="entry name" value="Peripla_BP_3"/>
    <property type="match status" value="1"/>
</dbReference>
<dbReference type="EMBL" id="BMHP01000004">
    <property type="protein sequence ID" value="GGD89656.1"/>
    <property type="molecule type" value="Genomic_DNA"/>
</dbReference>
<dbReference type="Pfam" id="PF00392">
    <property type="entry name" value="GntR"/>
    <property type="match status" value="1"/>
</dbReference>
<evidence type="ECO:0000256" key="2">
    <source>
        <dbReference type="ARBA" id="ARBA00023015"/>
    </source>
</evidence>
<reference evidence="6" key="2">
    <citation type="submission" date="2020-09" db="EMBL/GenBank/DDBJ databases">
        <authorList>
            <person name="Sun Q."/>
            <person name="Zhou Y."/>
        </authorList>
    </citation>
    <scope>NUCLEOTIDE SEQUENCE</scope>
    <source>
        <strain evidence="6">CGMCC 1.15178</strain>
    </source>
</reference>
<organism evidence="6 7">
    <name type="scientific">Paenibacillus nasutitermitis</name>
    <dbReference type="NCBI Taxonomy" id="1652958"/>
    <lineage>
        <taxon>Bacteria</taxon>
        <taxon>Bacillati</taxon>
        <taxon>Bacillota</taxon>
        <taxon>Bacilli</taxon>
        <taxon>Bacillales</taxon>
        <taxon>Paenibacillaceae</taxon>
        <taxon>Paenibacillus</taxon>
    </lineage>
</organism>
<dbReference type="InterPro" id="IPR036390">
    <property type="entry name" value="WH_DNA-bd_sf"/>
</dbReference>
<evidence type="ECO:0000259" key="5">
    <source>
        <dbReference type="PROSITE" id="PS50949"/>
    </source>
</evidence>
<evidence type="ECO:0000313" key="7">
    <source>
        <dbReference type="Proteomes" id="UP000612456"/>
    </source>
</evidence>
<evidence type="ECO:0000256" key="1">
    <source>
        <dbReference type="ARBA" id="ARBA00022491"/>
    </source>
</evidence>
<dbReference type="GO" id="GO:0003700">
    <property type="term" value="F:DNA-binding transcription factor activity"/>
    <property type="evidence" value="ECO:0007669"/>
    <property type="project" value="InterPro"/>
</dbReference>
<keyword evidence="7" id="KW-1185">Reference proteome</keyword>